<protein>
    <submittedName>
        <fullName evidence="1">Uncharacterized protein</fullName>
    </submittedName>
</protein>
<dbReference type="EMBL" id="BPLR01001245">
    <property type="protein sequence ID" value="GIZ01048.1"/>
    <property type="molecule type" value="Genomic_DNA"/>
</dbReference>
<accession>A0AAV4Y0W4</accession>
<comment type="caution">
    <text evidence="1">The sequence shown here is derived from an EMBL/GenBank/DDBJ whole genome shotgun (WGS) entry which is preliminary data.</text>
</comment>
<keyword evidence="2" id="KW-1185">Reference proteome</keyword>
<organism evidence="1 2">
    <name type="scientific">Caerostris extrusa</name>
    <name type="common">Bark spider</name>
    <name type="synonym">Caerostris bankana</name>
    <dbReference type="NCBI Taxonomy" id="172846"/>
    <lineage>
        <taxon>Eukaryota</taxon>
        <taxon>Metazoa</taxon>
        <taxon>Ecdysozoa</taxon>
        <taxon>Arthropoda</taxon>
        <taxon>Chelicerata</taxon>
        <taxon>Arachnida</taxon>
        <taxon>Araneae</taxon>
        <taxon>Araneomorphae</taxon>
        <taxon>Entelegynae</taxon>
        <taxon>Araneoidea</taxon>
        <taxon>Araneidae</taxon>
        <taxon>Caerostris</taxon>
    </lineage>
</organism>
<dbReference type="AlphaFoldDB" id="A0AAV4Y0W4"/>
<evidence type="ECO:0000313" key="2">
    <source>
        <dbReference type="Proteomes" id="UP001054945"/>
    </source>
</evidence>
<proteinExistence type="predicted"/>
<evidence type="ECO:0000313" key="1">
    <source>
        <dbReference type="EMBL" id="GIZ01048.1"/>
    </source>
</evidence>
<name>A0AAV4Y0W4_CAEEX</name>
<dbReference type="Proteomes" id="UP001054945">
    <property type="component" value="Unassembled WGS sequence"/>
</dbReference>
<sequence length="449" mass="52060">MDLNSPASLRLYSSVSVTSALFCNKDLFKLCQAQKHRVGWVAVQDCVAQQVKFLGLPQNVEVNIQELVQPLGDQIRRWLCRHEIVLRKKANLYNKLIWTAHALIDYKKTAENILRSEELDPLSRFNLACINAIVDYINLSYASVKNALDKDIKRCHRKNRSCSSYPAEVKIWISFLAQPDDEESITNVFQTVIKNGNTALARHFITKIKPDRKPELIKQLTVDVLSKTRSFNPALLLFLLSQMNNQQIMEVFIENAENSLLRFLEWPLHNYFMNLANKLWEFMSGSTFLAVVQAIVQRIIQHHAFPEYLSFENPYIYVDIFKNFWLCSPNEYRRLCISDMISPVFSYVFSPHNLHYAMSHLFNDVSSLEKIDELFFSNAYAVLHILSNDNKAAAIKSLMQNYLPSETLRTDFEDQYQTFTTRYLGHLLCGTLKYLTNLCICLIIIICIL</sequence>
<gene>
    <name evidence="1" type="primary">AVEN_164256_1</name>
    <name evidence="1" type="ORF">CEXT_268471</name>
</gene>
<reference evidence="1 2" key="1">
    <citation type="submission" date="2021-06" db="EMBL/GenBank/DDBJ databases">
        <title>Caerostris extrusa draft genome.</title>
        <authorList>
            <person name="Kono N."/>
            <person name="Arakawa K."/>
        </authorList>
    </citation>
    <scope>NUCLEOTIDE SEQUENCE [LARGE SCALE GENOMIC DNA]</scope>
</reference>